<evidence type="ECO:0000256" key="1">
    <source>
        <dbReference type="ARBA" id="ARBA00004196"/>
    </source>
</evidence>
<evidence type="ECO:0000256" key="5">
    <source>
        <dbReference type="SAM" id="MobiDB-lite"/>
    </source>
</evidence>
<dbReference type="Proteomes" id="UP000288547">
    <property type="component" value="Unassembled WGS sequence"/>
</dbReference>
<dbReference type="Pfam" id="PF01297">
    <property type="entry name" value="ZnuA"/>
    <property type="match status" value="1"/>
</dbReference>
<protein>
    <submittedName>
        <fullName evidence="7">Metal ABC transporter substrate-binding protein</fullName>
    </submittedName>
</protein>
<evidence type="ECO:0000256" key="6">
    <source>
        <dbReference type="SAM" id="SignalP"/>
    </source>
</evidence>
<dbReference type="SUPFAM" id="SSF53807">
    <property type="entry name" value="Helical backbone' metal receptor"/>
    <property type="match status" value="1"/>
</dbReference>
<dbReference type="PANTHER" id="PTHR42953">
    <property type="entry name" value="HIGH-AFFINITY ZINC UPTAKE SYSTEM PROTEIN ZNUA-RELATED"/>
    <property type="match status" value="1"/>
</dbReference>
<gene>
    <name evidence="7" type="ORF">ELQ90_09935</name>
</gene>
<name>A0A444PTA1_9MICO</name>
<dbReference type="OrthoDB" id="5296019at2"/>
<organism evidence="7 8">
    <name type="scientific">Labedella phragmitis</name>
    <dbReference type="NCBI Taxonomy" id="2498849"/>
    <lineage>
        <taxon>Bacteria</taxon>
        <taxon>Bacillati</taxon>
        <taxon>Actinomycetota</taxon>
        <taxon>Actinomycetes</taxon>
        <taxon>Micrococcales</taxon>
        <taxon>Microbacteriaceae</taxon>
        <taxon>Labedella</taxon>
    </lineage>
</organism>
<feature type="signal peptide" evidence="6">
    <location>
        <begin position="1"/>
        <end position="23"/>
    </location>
</feature>
<evidence type="ECO:0000256" key="2">
    <source>
        <dbReference type="ARBA" id="ARBA00022448"/>
    </source>
</evidence>
<keyword evidence="2" id="KW-0813">Transport</keyword>
<dbReference type="PROSITE" id="PS51257">
    <property type="entry name" value="PROKAR_LIPOPROTEIN"/>
    <property type="match status" value="1"/>
</dbReference>
<keyword evidence="8" id="KW-1185">Reference proteome</keyword>
<dbReference type="RefSeq" id="WP_128495094.1">
    <property type="nucleotide sequence ID" value="NZ_RZNB01000003.1"/>
</dbReference>
<reference evidence="7 8" key="1">
    <citation type="submission" date="2018-12" db="EMBL/GenBank/DDBJ databases">
        <authorList>
            <person name="Li F."/>
        </authorList>
    </citation>
    <scope>NUCLEOTIDE SEQUENCE [LARGE SCALE GENOMIC DNA]</scope>
    <source>
        <strain evidence="7 8">11W25H-1</strain>
    </source>
</reference>
<keyword evidence="3" id="KW-0479">Metal-binding</keyword>
<dbReference type="GO" id="GO:0030001">
    <property type="term" value="P:metal ion transport"/>
    <property type="evidence" value="ECO:0007669"/>
    <property type="project" value="InterPro"/>
</dbReference>
<dbReference type="EMBL" id="RZNB01000003">
    <property type="protein sequence ID" value="RWZ51103.1"/>
    <property type="molecule type" value="Genomic_DNA"/>
</dbReference>
<evidence type="ECO:0000313" key="8">
    <source>
        <dbReference type="Proteomes" id="UP000288547"/>
    </source>
</evidence>
<dbReference type="Gene3D" id="3.40.50.1980">
    <property type="entry name" value="Nitrogenase molybdenum iron protein domain"/>
    <property type="match status" value="2"/>
</dbReference>
<dbReference type="AlphaFoldDB" id="A0A444PTA1"/>
<dbReference type="PANTHER" id="PTHR42953:SF1">
    <property type="entry name" value="METAL-BINDING PROTEIN HI_0362-RELATED"/>
    <property type="match status" value="1"/>
</dbReference>
<dbReference type="InterPro" id="IPR050492">
    <property type="entry name" value="Bact_metal-bind_prot9"/>
</dbReference>
<evidence type="ECO:0000256" key="4">
    <source>
        <dbReference type="ARBA" id="ARBA00022729"/>
    </source>
</evidence>
<comment type="caution">
    <text evidence="7">The sequence shown here is derived from an EMBL/GenBank/DDBJ whole genome shotgun (WGS) entry which is preliminary data.</text>
</comment>
<evidence type="ECO:0000313" key="7">
    <source>
        <dbReference type="EMBL" id="RWZ51103.1"/>
    </source>
</evidence>
<accession>A0A444PTA1</accession>
<sequence length="337" mass="34619">MTRRLSALLLTVPATALVLSGCAASGPSTGGDEGGATGVSIVASTNVYGDIAATIGGDVVEVTSIIDSGAKDPHSYEATAQDQLAVSNAALVIENGGGYDPFVDTLVDAAGAEDLVVLNASELSGLIPGEESTAHADDEHAEGEGHAEDEHAEGEEHAEHDHIEGFNEHVWYSIDAMDALAHEIAHELGEIDPGNAETFEANYEAFAEDLGTVTAAADAVAAEHDGDGVAITEPVPLYLLESAGFVNVTPDAFSEAIEEGTDVSPAVLAETLDLFESGEVALLAYNAQTTGPETERVLEAAEGASVPVVDFTETLPEGDDYVGWMTANLEAVTDAIG</sequence>
<dbReference type="GO" id="GO:0030313">
    <property type="term" value="C:cell envelope"/>
    <property type="evidence" value="ECO:0007669"/>
    <property type="project" value="UniProtKB-SubCell"/>
</dbReference>
<feature type="region of interest" description="Disordered" evidence="5">
    <location>
        <begin position="133"/>
        <end position="160"/>
    </location>
</feature>
<evidence type="ECO:0000256" key="3">
    <source>
        <dbReference type="ARBA" id="ARBA00022723"/>
    </source>
</evidence>
<comment type="subcellular location">
    <subcellularLocation>
        <location evidence="1">Cell envelope</location>
    </subcellularLocation>
</comment>
<dbReference type="InterPro" id="IPR006127">
    <property type="entry name" value="ZnuA-like"/>
</dbReference>
<feature type="chain" id="PRO_5019245833" evidence="6">
    <location>
        <begin position="24"/>
        <end position="337"/>
    </location>
</feature>
<dbReference type="GO" id="GO:0046872">
    <property type="term" value="F:metal ion binding"/>
    <property type="evidence" value="ECO:0007669"/>
    <property type="project" value="UniProtKB-KW"/>
</dbReference>
<proteinExistence type="predicted"/>
<keyword evidence="4 6" id="KW-0732">Signal</keyword>